<dbReference type="Gene3D" id="3.30.710.10">
    <property type="entry name" value="Potassium Channel Kv1.1, Chain A"/>
    <property type="match status" value="1"/>
</dbReference>
<gene>
    <name evidence="4" type="ORF">SEMRO_405_G136050.1</name>
</gene>
<keyword evidence="5" id="KW-1185">Reference proteome</keyword>
<dbReference type="CDD" id="cd18186">
    <property type="entry name" value="BTB_POZ_ZBTB_KLHL-like"/>
    <property type="match status" value="1"/>
</dbReference>
<dbReference type="PROSITE" id="PS50097">
    <property type="entry name" value="BTB"/>
    <property type="match status" value="1"/>
</dbReference>
<keyword evidence="2" id="KW-0677">Repeat</keyword>
<dbReference type="PANTHER" id="PTHR45632">
    <property type="entry name" value="LD33804P"/>
    <property type="match status" value="1"/>
</dbReference>
<sequence length="422" mass="47249">MEGTTMHNSRDKEISINEMLQSFLTDEALNDVTLRGTDGVEVPANRFLLSARSQVFRGMLLGKFQEALSSVVEVGFKGGTLRAVVEYILTDSAQMLNCKKRKSQEGRSFDYPLIQSFVSLLEAAAYFQLPGLVKRIRKKLELIWWSSPCSSFAILQACKMAEPKVPATLVEEAWRNIRRPFSTNSITQEHVDCLSVDILKEILTDEAMEKTEYQLFQILNLWAQGKESERLMTAKGLSQHICFGRIKPELLATTVAASGLVTPEQLLEAYKYQAFAAKEISSDVFSHKRNNPWMTHIQTDKIPTEIKVTGAGSRAVNGVYVRDGLFRGHCKYTKNGQFGGQPCVFWLRRCGAMWEIMIPDEDVDVPGAALGAKKFYFVVGGEQDESPPPIEWHCYEFGRGPVPKVKYRFASSGSGNNSDDSA</sequence>
<evidence type="ECO:0000259" key="3">
    <source>
        <dbReference type="PROSITE" id="PS50097"/>
    </source>
</evidence>
<keyword evidence="1" id="KW-0880">Kelch repeat</keyword>
<feature type="domain" description="BTB" evidence="3">
    <location>
        <begin position="30"/>
        <end position="97"/>
    </location>
</feature>
<dbReference type="AlphaFoldDB" id="A0A9N8DZN5"/>
<evidence type="ECO:0000256" key="1">
    <source>
        <dbReference type="ARBA" id="ARBA00022441"/>
    </source>
</evidence>
<dbReference type="InterPro" id="IPR011333">
    <property type="entry name" value="SKP1/BTB/POZ_sf"/>
</dbReference>
<dbReference type="PANTHER" id="PTHR45632:SF3">
    <property type="entry name" value="KELCH-LIKE PROTEIN 32"/>
    <property type="match status" value="1"/>
</dbReference>
<evidence type="ECO:0000313" key="4">
    <source>
        <dbReference type="EMBL" id="CAB9509776.1"/>
    </source>
</evidence>
<dbReference type="InterPro" id="IPR000210">
    <property type="entry name" value="BTB/POZ_dom"/>
</dbReference>
<protein>
    <submittedName>
        <fullName evidence="4">Kelch-like protein 2</fullName>
    </submittedName>
</protein>
<evidence type="ECO:0000313" key="5">
    <source>
        <dbReference type="Proteomes" id="UP001153069"/>
    </source>
</evidence>
<dbReference type="Proteomes" id="UP001153069">
    <property type="component" value="Unassembled WGS sequence"/>
</dbReference>
<proteinExistence type="predicted"/>
<organism evidence="4 5">
    <name type="scientific">Seminavis robusta</name>
    <dbReference type="NCBI Taxonomy" id="568900"/>
    <lineage>
        <taxon>Eukaryota</taxon>
        <taxon>Sar</taxon>
        <taxon>Stramenopiles</taxon>
        <taxon>Ochrophyta</taxon>
        <taxon>Bacillariophyta</taxon>
        <taxon>Bacillariophyceae</taxon>
        <taxon>Bacillariophycidae</taxon>
        <taxon>Naviculales</taxon>
        <taxon>Naviculaceae</taxon>
        <taxon>Seminavis</taxon>
    </lineage>
</organism>
<name>A0A9N8DZN5_9STRA</name>
<dbReference type="OrthoDB" id="6359816at2759"/>
<accession>A0A9N8DZN5</accession>
<dbReference type="SUPFAM" id="SSF54695">
    <property type="entry name" value="POZ domain"/>
    <property type="match status" value="1"/>
</dbReference>
<comment type="caution">
    <text evidence="4">The sequence shown here is derived from an EMBL/GenBank/DDBJ whole genome shotgun (WGS) entry which is preliminary data.</text>
</comment>
<evidence type="ECO:0000256" key="2">
    <source>
        <dbReference type="ARBA" id="ARBA00022737"/>
    </source>
</evidence>
<dbReference type="Gene3D" id="1.25.40.420">
    <property type="match status" value="1"/>
</dbReference>
<dbReference type="SMART" id="SM00225">
    <property type="entry name" value="BTB"/>
    <property type="match status" value="1"/>
</dbReference>
<dbReference type="EMBL" id="CAICTM010000404">
    <property type="protein sequence ID" value="CAB9509776.1"/>
    <property type="molecule type" value="Genomic_DNA"/>
</dbReference>
<dbReference type="Pfam" id="PF00651">
    <property type="entry name" value="BTB"/>
    <property type="match status" value="1"/>
</dbReference>
<reference evidence="4" key="1">
    <citation type="submission" date="2020-06" db="EMBL/GenBank/DDBJ databases">
        <authorList>
            <consortium name="Plant Systems Biology data submission"/>
        </authorList>
    </citation>
    <scope>NUCLEOTIDE SEQUENCE</scope>
    <source>
        <strain evidence="4">D6</strain>
    </source>
</reference>